<evidence type="ECO:0000256" key="3">
    <source>
        <dbReference type="ARBA" id="ARBA00022723"/>
    </source>
</evidence>
<keyword evidence="5" id="KW-0464">Manganese</keyword>
<dbReference type="Proteomes" id="UP000192756">
    <property type="component" value="Unassembled WGS sequence"/>
</dbReference>
<keyword evidence="8" id="KW-1185">Reference proteome</keyword>
<dbReference type="STRING" id="151894.SAMN04488524_2487"/>
<accession>A0A1W2BN62</accession>
<proteinExistence type="predicted"/>
<dbReference type="InterPro" id="IPR043461">
    <property type="entry name" value="LpxH-like"/>
</dbReference>
<dbReference type="PANTHER" id="PTHR34990:SF2">
    <property type="entry name" value="BLL8164 PROTEIN"/>
    <property type="match status" value="1"/>
</dbReference>
<dbReference type="EMBL" id="FWXT01000001">
    <property type="protein sequence ID" value="SMC74142.1"/>
    <property type="molecule type" value="Genomic_DNA"/>
</dbReference>
<feature type="domain" description="Calcineurin-like phosphoesterase" evidence="6">
    <location>
        <begin position="11"/>
        <end position="208"/>
    </location>
</feature>
<dbReference type="InterPro" id="IPR004843">
    <property type="entry name" value="Calcineurin-like_PHP"/>
</dbReference>
<gene>
    <name evidence="7" type="ORF">SAMN04488524_2487</name>
</gene>
<dbReference type="GO" id="GO:0008758">
    <property type="term" value="F:UDP-2,3-diacylglucosamine hydrolase activity"/>
    <property type="evidence" value="ECO:0007669"/>
    <property type="project" value="TreeGrafter"/>
</dbReference>
<reference evidence="8" key="1">
    <citation type="submission" date="2017-04" db="EMBL/GenBank/DDBJ databases">
        <authorList>
            <person name="Varghese N."/>
            <person name="Submissions S."/>
        </authorList>
    </citation>
    <scope>NUCLEOTIDE SEQUENCE [LARGE SCALE GENOMIC DNA]</scope>
    <source>
        <strain evidence="8">DSM 12126</strain>
    </source>
</reference>
<evidence type="ECO:0000259" key="6">
    <source>
        <dbReference type="Pfam" id="PF00149"/>
    </source>
</evidence>
<dbReference type="GO" id="GO:0009245">
    <property type="term" value="P:lipid A biosynthetic process"/>
    <property type="evidence" value="ECO:0007669"/>
    <property type="project" value="TreeGrafter"/>
</dbReference>
<evidence type="ECO:0000256" key="5">
    <source>
        <dbReference type="ARBA" id="ARBA00023211"/>
    </source>
</evidence>
<dbReference type="CDD" id="cd07398">
    <property type="entry name" value="MPP_YbbF-LpxH"/>
    <property type="match status" value="1"/>
</dbReference>
<dbReference type="Gene3D" id="3.60.21.10">
    <property type="match status" value="1"/>
</dbReference>
<dbReference type="SUPFAM" id="SSF56300">
    <property type="entry name" value="Metallo-dependent phosphatases"/>
    <property type="match status" value="1"/>
</dbReference>
<keyword evidence="4" id="KW-0472">Membrane</keyword>
<keyword evidence="3" id="KW-0479">Metal-binding</keyword>
<sequence>MKTMSKREVDIAVISDVHLGTYGCHAKELLKYLKSIKPKMLVLNGDIIDIWQFSKRYWPETHMKVVRKLMKFVVEGVPVYYLTGNHDELLRKFADMHLGAFHLQNKLVIELDGKKAWFFHGDIFDVTMQHSKWLAKLGAVGYDTLILINSFVNWFLGLIGQEKMSFSKRIKAKFKDAVKFINSFENTAAELAVEKGYEYVICGHIHQPEMRSIRTEDGSVTYLNSGDWVENLTALEYYDKSWKVFKYEQKDFEKDEVEEGEMSDGEDLHSKLDVHTLLQKIKLEIA</sequence>
<keyword evidence="1" id="KW-1003">Cell membrane</keyword>
<evidence type="ECO:0000256" key="2">
    <source>
        <dbReference type="ARBA" id="ARBA00022519"/>
    </source>
</evidence>
<dbReference type="GO" id="GO:0046872">
    <property type="term" value="F:metal ion binding"/>
    <property type="evidence" value="ECO:0007669"/>
    <property type="project" value="UniProtKB-KW"/>
</dbReference>
<evidence type="ECO:0000256" key="1">
    <source>
        <dbReference type="ARBA" id="ARBA00022475"/>
    </source>
</evidence>
<organism evidence="7 8">
    <name type="scientific">Pedobacter africanus</name>
    <dbReference type="NCBI Taxonomy" id="151894"/>
    <lineage>
        <taxon>Bacteria</taxon>
        <taxon>Pseudomonadati</taxon>
        <taxon>Bacteroidota</taxon>
        <taxon>Sphingobacteriia</taxon>
        <taxon>Sphingobacteriales</taxon>
        <taxon>Sphingobacteriaceae</taxon>
        <taxon>Pedobacter</taxon>
    </lineage>
</organism>
<evidence type="ECO:0000313" key="8">
    <source>
        <dbReference type="Proteomes" id="UP000192756"/>
    </source>
</evidence>
<protein>
    <submittedName>
        <fullName evidence="7">UDP-2,3-diacylglucosamine pyrophosphatase LpxH</fullName>
    </submittedName>
</protein>
<dbReference type="Pfam" id="PF00149">
    <property type="entry name" value="Metallophos"/>
    <property type="match status" value="1"/>
</dbReference>
<name>A0A1W2BN62_9SPHI</name>
<evidence type="ECO:0000256" key="4">
    <source>
        <dbReference type="ARBA" id="ARBA00023136"/>
    </source>
</evidence>
<dbReference type="GO" id="GO:0016020">
    <property type="term" value="C:membrane"/>
    <property type="evidence" value="ECO:0007669"/>
    <property type="project" value="GOC"/>
</dbReference>
<keyword evidence="2" id="KW-0997">Cell inner membrane</keyword>
<dbReference type="InterPro" id="IPR029052">
    <property type="entry name" value="Metallo-depent_PP-like"/>
</dbReference>
<evidence type="ECO:0000313" key="7">
    <source>
        <dbReference type="EMBL" id="SMC74142.1"/>
    </source>
</evidence>
<dbReference type="AlphaFoldDB" id="A0A1W2BN62"/>
<dbReference type="PANTHER" id="PTHR34990">
    <property type="entry name" value="UDP-2,3-DIACYLGLUCOSAMINE HYDROLASE-RELATED"/>
    <property type="match status" value="1"/>
</dbReference>